<keyword evidence="13" id="KW-1185">Reference proteome</keyword>
<dbReference type="GO" id="GO:0005667">
    <property type="term" value="C:transcription regulator complex"/>
    <property type="evidence" value="ECO:0007669"/>
    <property type="project" value="TreeGrafter"/>
</dbReference>
<comment type="subcellular location">
    <subcellularLocation>
        <location evidence="1">Nucleus</location>
    </subcellularLocation>
</comment>
<keyword evidence="9" id="KW-0539">Nucleus</keyword>
<evidence type="ECO:0000313" key="13">
    <source>
        <dbReference type="Proteomes" id="UP000694522"/>
    </source>
</evidence>
<dbReference type="PROSITE" id="PS00028">
    <property type="entry name" value="ZINC_FINGER_C2H2_1"/>
    <property type="match status" value="4"/>
</dbReference>
<comment type="similarity">
    <text evidence="2">Belongs to the krueppel C2H2-type zinc-finger protein family.</text>
</comment>
<feature type="domain" description="C2H2-type" evidence="11">
    <location>
        <begin position="120"/>
        <end position="147"/>
    </location>
</feature>
<dbReference type="FunFam" id="3.30.160.60:FF:000056">
    <property type="entry name" value="Zinc finger and SCAN domain-containing 20"/>
    <property type="match status" value="1"/>
</dbReference>
<accession>A0A8B9EY55</accession>
<keyword evidence="4" id="KW-0677">Repeat</keyword>
<evidence type="ECO:0000256" key="6">
    <source>
        <dbReference type="ARBA" id="ARBA00022833"/>
    </source>
</evidence>
<evidence type="ECO:0000259" key="11">
    <source>
        <dbReference type="PROSITE" id="PS50157"/>
    </source>
</evidence>
<evidence type="ECO:0000256" key="1">
    <source>
        <dbReference type="ARBA" id="ARBA00004123"/>
    </source>
</evidence>
<dbReference type="SUPFAM" id="SSF57667">
    <property type="entry name" value="beta-beta-alpha zinc fingers"/>
    <property type="match status" value="3"/>
</dbReference>
<keyword evidence="8" id="KW-0804">Transcription</keyword>
<evidence type="ECO:0000256" key="7">
    <source>
        <dbReference type="ARBA" id="ARBA00023015"/>
    </source>
</evidence>
<name>A0A8B9EY55_9PSIT</name>
<sequence>VLAAVAARGFRCPRGREGGAGWGEAVSAAGPSAAAGPPSRLFTFCLKGDLLRHRASHGSESGHCCPLCGDSFRHKRELQAHLKEHAAGSACHKCPDCKERFEDEASLSRHRAAHGEERPFRCGRCGRSFSWQESLLIHQRSHAQERSHKCPVCGRCFSRRGNLLAHQRVHTGERPFLMSRALHFSSWSPPWGVAGNLEGPIAPDPVLEPAMVPRLSGRGYHLCSQGGHATAHDPSAGITCWAGR</sequence>
<keyword evidence="3" id="KW-0479">Metal-binding</keyword>
<evidence type="ECO:0000256" key="10">
    <source>
        <dbReference type="PROSITE-ProRule" id="PRU00042"/>
    </source>
</evidence>
<reference evidence="12" key="2">
    <citation type="submission" date="2025-09" db="UniProtKB">
        <authorList>
            <consortium name="Ensembl"/>
        </authorList>
    </citation>
    <scope>IDENTIFICATION</scope>
</reference>
<dbReference type="SMART" id="SM00355">
    <property type="entry name" value="ZnF_C2H2"/>
    <property type="match status" value="4"/>
</dbReference>
<dbReference type="Gene3D" id="3.30.160.60">
    <property type="entry name" value="Classic Zinc Finger"/>
    <property type="match status" value="4"/>
</dbReference>
<dbReference type="FunFam" id="3.30.160.60:FF:000358">
    <property type="entry name" value="zinc finger protein 24"/>
    <property type="match status" value="1"/>
</dbReference>
<dbReference type="InterPro" id="IPR013087">
    <property type="entry name" value="Znf_C2H2_type"/>
</dbReference>
<feature type="domain" description="C2H2-type" evidence="11">
    <location>
        <begin position="92"/>
        <end position="119"/>
    </location>
</feature>
<reference evidence="12" key="1">
    <citation type="submission" date="2025-08" db="UniProtKB">
        <authorList>
            <consortium name="Ensembl"/>
        </authorList>
    </citation>
    <scope>IDENTIFICATION</scope>
</reference>
<keyword evidence="7" id="KW-0805">Transcription regulation</keyword>
<dbReference type="GO" id="GO:0031519">
    <property type="term" value="C:PcG protein complex"/>
    <property type="evidence" value="ECO:0007669"/>
    <property type="project" value="TreeGrafter"/>
</dbReference>
<evidence type="ECO:0000256" key="8">
    <source>
        <dbReference type="ARBA" id="ARBA00023163"/>
    </source>
</evidence>
<proteinExistence type="inferred from homology"/>
<dbReference type="PROSITE" id="PS50157">
    <property type="entry name" value="ZINC_FINGER_C2H2_2"/>
    <property type="match status" value="4"/>
</dbReference>
<dbReference type="GO" id="GO:0000978">
    <property type="term" value="F:RNA polymerase II cis-regulatory region sequence-specific DNA binding"/>
    <property type="evidence" value="ECO:0007669"/>
    <property type="project" value="TreeGrafter"/>
</dbReference>
<dbReference type="Proteomes" id="UP000694522">
    <property type="component" value="Unplaced"/>
</dbReference>
<dbReference type="Ensembl" id="ENSACOT00000001596.1">
    <property type="protein sequence ID" value="ENSACOP00000001548.1"/>
    <property type="gene ID" value="ENSACOG00000001115.1"/>
</dbReference>
<feature type="domain" description="C2H2-type" evidence="11">
    <location>
        <begin position="148"/>
        <end position="175"/>
    </location>
</feature>
<dbReference type="PANTHER" id="PTHR14003:SF19">
    <property type="entry name" value="YY2 TRANSCRIPTION FACTOR"/>
    <property type="match status" value="1"/>
</dbReference>
<feature type="domain" description="C2H2-type" evidence="11">
    <location>
        <begin position="63"/>
        <end position="90"/>
    </location>
</feature>
<evidence type="ECO:0000313" key="12">
    <source>
        <dbReference type="Ensembl" id="ENSACOP00000001548.1"/>
    </source>
</evidence>
<dbReference type="Pfam" id="PF00096">
    <property type="entry name" value="zf-C2H2"/>
    <property type="match status" value="4"/>
</dbReference>
<dbReference type="GO" id="GO:0008270">
    <property type="term" value="F:zinc ion binding"/>
    <property type="evidence" value="ECO:0007669"/>
    <property type="project" value="UniProtKB-KW"/>
</dbReference>
<dbReference type="GO" id="GO:0000981">
    <property type="term" value="F:DNA-binding transcription factor activity, RNA polymerase II-specific"/>
    <property type="evidence" value="ECO:0007669"/>
    <property type="project" value="TreeGrafter"/>
</dbReference>
<evidence type="ECO:0000256" key="3">
    <source>
        <dbReference type="ARBA" id="ARBA00022723"/>
    </source>
</evidence>
<dbReference type="GO" id="GO:0000785">
    <property type="term" value="C:chromatin"/>
    <property type="evidence" value="ECO:0007669"/>
    <property type="project" value="TreeGrafter"/>
</dbReference>
<evidence type="ECO:0000256" key="5">
    <source>
        <dbReference type="ARBA" id="ARBA00022771"/>
    </source>
</evidence>
<evidence type="ECO:0000256" key="2">
    <source>
        <dbReference type="ARBA" id="ARBA00006991"/>
    </source>
</evidence>
<dbReference type="InterPro" id="IPR036236">
    <property type="entry name" value="Znf_C2H2_sf"/>
</dbReference>
<evidence type="ECO:0000256" key="4">
    <source>
        <dbReference type="ARBA" id="ARBA00022737"/>
    </source>
</evidence>
<protein>
    <recommendedName>
        <fullName evidence="11">C2H2-type domain-containing protein</fullName>
    </recommendedName>
</protein>
<evidence type="ECO:0000256" key="9">
    <source>
        <dbReference type="ARBA" id="ARBA00023242"/>
    </source>
</evidence>
<keyword evidence="6" id="KW-0862">Zinc</keyword>
<dbReference type="AlphaFoldDB" id="A0A8B9EY55"/>
<organism evidence="12 13">
    <name type="scientific">Amazona collaria</name>
    <name type="common">yellow-billed parrot</name>
    <dbReference type="NCBI Taxonomy" id="241587"/>
    <lineage>
        <taxon>Eukaryota</taxon>
        <taxon>Metazoa</taxon>
        <taxon>Chordata</taxon>
        <taxon>Craniata</taxon>
        <taxon>Vertebrata</taxon>
        <taxon>Euteleostomi</taxon>
        <taxon>Archelosauria</taxon>
        <taxon>Archosauria</taxon>
        <taxon>Dinosauria</taxon>
        <taxon>Saurischia</taxon>
        <taxon>Theropoda</taxon>
        <taxon>Coelurosauria</taxon>
        <taxon>Aves</taxon>
        <taxon>Neognathae</taxon>
        <taxon>Neoaves</taxon>
        <taxon>Telluraves</taxon>
        <taxon>Australaves</taxon>
        <taxon>Psittaciformes</taxon>
        <taxon>Psittacidae</taxon>
        <taxon>Amazona</taxon>
    </lineage>
</organism>
<dbReference type="PANTHER" id="PTHR14003">
    <property type="entry name" value="TRANSCRIPTIONAL REPRESSOR PROTEIN YY"/>
    <property type="match status" value="1"/>
</dbReference>
<keyword evidence="5 10" id="KW-0863">Zinc-finger</keyword>